<dbReference type="PROSITE" id="PS51192">
    <property type="entry name" value="HELICASE_ATP_BIND_1"/>
    <property type="match status" value="1"/>
</dbReference>
<dbReference type="InterPro" id="IPR021673">
    <property type="entry name" value="RLR_CTR"/>
</dbReference>
<dbReference type="Gene3D" id="1.20.1320.30">
    <property type="match status" value="1"/>
</dbReference>
<dbReference type="Pfam" id="PF18119">
    <property type="entry name" value="RIG-I_C"/>
    <property type="match status" value="1"/>
</dbReference>
<dbReference type="Proteomes" id="UP000034805">
    <property type="component" value="Unassembled WGS sequence"/>
</dbReference>
<evidence type="ECO:0000256" key="2">
    <source>
        <dbReference type="ARBA" id="ARBA00006866"/>
    </source>
</evidence>
<feature type="domain" description="Helicase ATP-binding" evidence="20">
    <location>
        <begin position="330"/>
        <end position="523"/>
    </location>
</feature>
<comment type="subcellular location">
    <subcellularLocation>
        <location evidence="1">Cytoplasm</location>
    </subcellularLocation>
</comment>
<dbReference type="InterPro" id="IPR011545">
    <property type="entry name" value="DEAD/DEAH_box_helicase_dom"/>
</dbReference>
<dbReference type="STRING" id="113540.ENSSFOP00015035662"/>
<dbReference type="InterPro" id="IPR051363">
    <property type="entry name" value="RLR_Helicase"/>
</dbReference>
<evidence type="ECO:0000256" key="10">
    <source>
        <dbReference type="ARBA" id="ARBA00022741"/>
    </source>
</evidence>
<dbReference type="InterPro" id="IPR041204">
    <property type="entry name" value="RIG-I-like_C"/>
</dbReference>
<dbReference type="AlphaFoldDB" id="A0A0P7UVM6"/>
<evidence type="ECO:0000256" key="17">
    <source>
        <dbReference type="ARBA" id="ARBA00022884"/>
    </source>
</evidence>
<keyword evidence="15" id="KW-0832">Ubl conjugation</keyword>
<evidence type="ECO:0000256" key="1">
    <source>
        <dbReference type="ARBA" id="ARBA00004496"/>
    </source>
</evidence>
<name>A0A0P7UVM6_SCLFO</name>
<comment type="catalytic activity">
    <reaction evidence="19">
        <text>ATP + H2O = ADP + phosphate + H(+)</text>
        <dbReference type="Rhea" id="RHEA:13065"/>
        <dbReference type="ChEBI" id="CHEBI:15377"/>
        <dbReference type="ChEBI" id="CHEBI:15378"/>
        <dbReference type="ChEBI" id="CHEBI:30616"/>
        <dbReference type="ChEBI" id="CHEBI:43474"/>
        <dbReference type="ChEBI" id="CHEBI:456216"/>
        <dbReference type="EC" id="3.6.4.13"/>
    </reaction>
    <physiologicalReaction direction="left-to-right" evidence="19">
        <dbReference type="Rhea" id="RHEA:13066"/>
    </physiologicalReaction>
</comment>
<dbReference type="PROSITE" id="PS51194">
    <property type="entry name" value="HELICASE_CTER"/>
    <property type="match status" value="1"/>
</dbReference>
<evidence type="ECO:0000256" key="9">
    <source>
        <dbReference type="ARBA" id="ARBA00022737"/>
    </source>
</evidence>
<protein>
    <recommendedName>
        <fullName evidence="3">RNA helicase</fullName>
        <ecNumber evidence="3">3.6.4.13</ecNumber>
    </recommendedName>
</protein>
<keyword evidence="14" id="KW-0067">ATP-binding</keyword>
<dbReference type="InterPro" id="IPR027417">
    <property type="entry name" value="P-loop_NTPase"/>
</dbReference>
<keyword evidence="17" id="KW-0694">RNA-binding</keyword>
<evidence type="ECO:0000256" key="11">
    <source>
        <dbReference type="ARBA" id="ARBA00022801"/>
    </source>
</evidence>
<dbReference type="Gene3D" id="3.40.50.300">
    <property type="entry name" value="P-loop containing nucleotide triphosphate hydrolases"/>
    <property type="match status" value="2"/>
</dbReference>
<evidence type="ECO:0000256" key="19">
    <source>
        <dbReference type="ARBA" id="ARBA00049390"/>
    </source>
</evidence>
<evidence type="ECO:0000259" key="20">
    <source>
        <dbReference type="PROSITE" id="PS51192"/>
    </source>
</evidence>
<dbReference type="SMART" id="SM00487">
    <property type="entry name" value="DEXDc"/>
    <property type="match status" value="1"/>
</dbReference>
<dbReference type="Pfam" id="PF11648">
    <property type="entry name" value="RIG-I_C-RD"/>
    <property type="match status" value="2"/>
</dbReference>
<dbReference type="Gene3D" id="2.170.150.30">
    <property type="entry name" value="RIG-I-like receptor, C-terminal regulatory domain"/>
    <property type="match status" value="2"/>
</dbReference>
<keyword evidence="7" id="KW-0399">Innate immunity</keyword>
<dbReference type="Pfam" id="PF00271">
    <property type="entry name" value="Helicase_C"/>
    <property type="match status" value="1"/>
</dbReference>
<feature type="domain" description="Helicase C-terminal" evidence="21">
    <location>
        <begin position="698"/>
        <end position="867"/>
    </location>
</feature>
<feature type="domain" description="RLR CTR" evidence="22">
    <location>
        <begin position="884"/>
        <end position="1035"/>
    </location>
</feature>
<dbReference type="GO" id="GO:0005524">
    <property type="term" value="F:ATP binding"/>
    <property type="evidence" value="ECO:0007669"/>
    <property type="project" value="UniProtKB-KW"/>
</dbReference>
<keyword evidence="10" id="KW-0547">Nucleotide-binding</keyword>
<dbReference type="InterPro" id="IPR014001">
    <property type="entry name" value="Helicase_ATP-bd"/>
</dbReference>
<proteinExistence type="inferred from homology"/>
<dbReference type="FunFam" id="3.40.50.300:FF:000893">
    <property type="entry name" value="Interferon-induced with helicase C domain 1"/>
    <property type="match status" value="1"/>
</dbReference>
<evidence type="ECO:0000256" key="13">
    <source>
        <dbReference type="ARBA" id="ARBA00022833"/>
    </source>
</evidence>
<evidence type="ECO:0000256" key="18">
    <source>
        <dbReference type="ARBA" id="ARBA00023118"/>
    </source>
</evidence>
<evidence type="ECO:0000313" key="24">
    <source>
        <dbReference type="Proteomes" id="UP000034805"/>
    </source>
</evidence>
<keyword evidence="18" id="KW-0051">Antiviral defense</keyword>
<dbReference type="GO" id="GO:0008270">
    <property type="term" value="F:zinc ion binding"/>
    <property type="evidence" value="ECO:0007669"/>
    <property type="project" value="TreeGrafter"/>
</dbReference>
<organism evidence="23 24">
    <name type="scientific">Scleropages formosus</name>
    <name type="common">Asian bonytongue</name>
    <name type="synonym">Osteoglossum formosum</name>
    <dbReference type="NCBI Taxonomy" id="113540"/>
    <lineage>
        <taxon>Eukaryota</taxon>
        <taxon>Metazoa</taxon>
        <taxon>Chordata</taxon>
        <taxon>Craniata</taxon>
        <taxon>Vertebrata</taxon>
        <taxon>Euteleostomi</taxon>
        <taxon>Actinopterygii</taxon>
        <taxon>Neopterygii</taxon>
        <taxon>Teleostei</taxon>
        <taxon>Osteoglossocephala</taxon>
        <taxon>Osteoglossomorpha</taxon>
        <taxon>Osteoglossiformes</taxon>
        <taxon>Osteoglossidae</taxon>
        <taxon>Scleropages</taxon>
    </lineage>
</organism>
<dbReference type="GO" id="GO:0039530">
    <property type="term" value="P:MDA-5 signaling pathway"/>
    <property type="evidence" value="ECO:0007669"/>
    <property type="project" value="TreeGrafter"/>
</dbReference>
<keyword evidence="5" id="KW-1017">Isopeptide bond</keyword>
<dbReference type="InterPro" id="IPR011029">
    <property type="entry name" value="DEATH-like_dom_sf"/>
</dbReference>
<dbReference type="PROSITE" id="PS51789">
    <property type="entry name" value="RLR_CTR"/>
    <property type="match status" value="1"/>
</dbReference>
<accession>A0A0P7UVM6</accession>
<dbReference type="Gene3D" id="1.10.533.10">
    <property type="entry name" value="Death Domain, Fas"/>
    <property type="match status" value="2"/>
</dbReference>
<evidence type="ECO:0000256" key="16">
    <source>
        <dbReference type="ARBA" id="ARBA00022859"/>
    </source>
</evidence>
<dbReference type="GO" id="GO:0003727">
    <property type="term" value="F:single-stranded RNA binding"/>
    <property type="evidence" value="ECO:0007669"/>
    <property type="project" value="TreeGrafter"/>
</dbReference>
<dbReference type="Pfam" id="PF16739">
    <property type="entry name" value="CARD_2"/>
    <property type="match status" value="2"/>
</dbReference>
<dbReference type="GO" id="GO:0016787">
    <property type="term" value="F:hydrolase activity"/>
    <property type="evidence" value="ECO:0007669"/>
    <property type="project" value="UniProtKB-KW"/>
</dbReference>
<evidence type="ECO:0000313" key="23">
    <source>
        <dbReference type="EMBL" id="KPP78498.1"/>
    </source>
</evidence>
<evidence type="ECO:0000256" key="7">
    <source>
        <dbReference type="ARBA" id="ARBA00022588"/>
    </source>
</evidence>
<dbReference type="EC" id="3.6.4.13" evidence="3"/>
<evidence type="ECO:0000259" key="22">
    <source>
        <dbReference type="PROSITE" id="PS51789"/>
    </source>
</evidence>
<dbReference type="GO" id="GO:0003725">
    <property type="term" value="F:double-stranded RNA binding"/>
    <property type="evidence" value="ECO:0007669"/>
    <property type="project" value="TreeGrafter"/>
</dbReference>
<sequence>METQTATDDDSLLQLIECFRNRLRSLIQVEPVLDHLYFIGRDQKELIAATAKNEGNRRAVDLLVDAVGRSSRPAGWSRAFVDALKAGGCKHAAMYVEAEHIPSASAEAENDLCVQLIDLLAPSLQEMKTPEVCLVCYALNILTGEDKEIITAEIANYGNKSGARVLLRRIVQKPPGWFSTFLDALRKTEHFHMVQELMGADSLENNQVPEENNKAGILKHEVTFTENHNKLDSMSEVVKGDTGLPEDNTSQADEAGELDSYLRTGEDTLNANFDLYNTDESVCGTEMAQNVDESNAQVPLPGVDEAEHGAAAAGSMETDIVLRPYQMDVARSALEGKNIIICLPTGSGKTRVAVYITKEHLDRCRREGKPGKVVVLVNKVPLVEQHYSTEFGKYLKCRYRVERVSGNSQLKISFSDVVRKNDIIICTAQILENSLARAKSGEDEGVCLSEFSLVVIDECHHTQKGGVYNHIMFRYLKQKHKNARRIKEQKDPIPIPQILGLTASPGVGGANNQKKAEEHILKICANLDAFGIMTGCLGEHKKDPYKKIASAEERKEDPFGDVIKRIMNAIHVHAGLDPLCNPGTQNYEQWVVQKEQNAAKEENQKVRVCAQHLRQYNEALHQSNTIRMSDAFRFLKKYYNEEKRKKAAPEEEEEEEAIGVTETERFLFQLFKDNKAELQRLAEHPEYENKTLSTLRSVILQEFTGRDEARGIIFTRTRLSAIALSQWIQENKKFEEAGVRGSHLIGAGDQSVVKPMTSNEQKEVLRKFRTGEINLLIATTVAEEGLDIKECNIVIRYGLVTNEIAMIQARGRGRAEDSSYTLVELEGSGVAERESVNEYREKMMSKAIQKVQNLERAEYEKKIKEFQFQTIFEEEIRNKKKKQKVMQKEDPGKVKFSCRRCNTQVCSGNDIQIMADNHHVNVSEEFKKLNQNQYVDYQWKLLVMTTSNFIYRKLFIVRQNTTLQERSLDYEANDVIACKKCGNKWGNMMRHRGIDCPCLSVKNFVVTIDTKKKTYNKWNELAIRFPVFDYSDHAHLLANSDSD</sequence>
<dbReference type="SUPFAM" id="SSF52540">
    <property type="entry name" value="P-loop containing nucleoside triphosphate hydrolases"/>
    <property type="match status" value="1"/>
</dbReference>
<reference evidence="23 24" key="1">
    <citation type="submission" date="2015-08" db="EMBL/GenBank/DDBJ databases">
        <title>The genome of the Asian arowana (Scleropages formosus).</title>
        <authorList>
            <person name="Tan M.H."/>
            <person name="Gan H.M."/>
            <person name="Croft L.J."/>
            <person name="Austin C.M."/>
        </authorList>
    </citation>
    <scope>NUCLEOTIDE SEQUENCE [LARGE SCALE GENOMIC DNA]</scope>
    <source>
        <strain evidence="23">Aro1</strain>
    </source>
</reference>
<gene>
    <name evidence="23" type="ORF">Z043_101996</name>
</gene>
<evidence type="ECO:0000259" key="21">
    <source>
        <dbReference type="PROSITE" id="PS51194"/>
    </source>
</evidence>
<dbReference type="InterPro" id="IPR038557">
    <property type="entry name" value="RLR_C_sf"/>
</dbReference>
<dbReference type="SMART" id="SM00490">
    <property type="entry name" value="HELICc"/>
    <property type="match status" value="1"/>
</dbReference>
<keyword evidence="6" id="KW-0597">Phosphoprotein</keyword>
<evidence type="ECO:0000256" key="6">
    <source>
        <dbReference type="ARBA" id="ARBA00022553"/>
    </source>
</evidence>
<evidence type="ECO:0000256" key="4">
    <source>
        <dbReference type="ARBA" id="ARBA00022490"/>
    </source>
</evidence>
<dbReference type="GO" id="GO:0005737">
    <property type="term" value="C:cytoplasm"/>
    <property type="evidence" value="ECO:0007669"/>
    <property type="project" value="UniProtKB-SubCell"/>
</dbReference>
<dbReference type="Pfam" id="PF00270">
    <property type="entry name" value="DEAD"/>
    <property type="match status" value="1"/>
</dbReference>
<dbReference type="EMBL" id="JARO02000454">
    <property type="protein sequence ID" value="KPP78498.1"/>
    <property type="molecule type" value="Genomic_DNA"/>
</dbReference>
<evidence type="ECO:0000256" key="15">
    <source>
        <dbReference type="ARBA" id="ARBA00022843"/>
    </source>
</evidence>
<dbReference type="InterPro" id="IPR001650">
    <property type="entry name" value="Helicase_C-like"/>
</dbReference>
<dbReference type="InterPro" id="IPR031964">
    <property type="entry name" value="CARD_dom"/>
</dbReference>
<comment type="caution">
    <text evidence="23">The sequence shown here is derived from an EMBL/GenBank/DDBJ whole genome shotgun (WGS) entry which is preliminary data.</text>
</comment>
<dbReference type="PANTHER" id="PTHR14074">
    <property type="entry name" value="HELICASE WITH DEATH DOMAIN-RELATED"/>
    <property type="match status" value="1"/>
</dbReference>
<comment type="similarity">
    <text evidence="2">Belongs to the helicase family. RLR subfamily.</text>
</comment>
<keyword evidence="4" id="KW-0963">Cytoplasm</keyword>
<keyword evidence="9" id="KW-0677">Repeat</keyword>
<keyword evidence="11" id="KW-0378">Hydrolase</keyword>
<dbReference type="GO" id="GO:0140374">
    <property type="term" value="P:antiviral innate immune response"/>
    <property type="evidence" value="ECO:0007669"/>
    <property type="project" value="TreeGrafter"/>
</dbReference>
<evidence type="ECO:0000256" key="5">
    <source>
        <dbReference type="ARBA" id="ARBA00022499"/>
    </source>
</evidence>
<dbReference type="PANTHER" id="PTHR14074:SF14">
    <property type="entry name" value="INTERFERON-INDUCED HELICASE C DOMAIN-CONTAINING PROTEIN 1"/>
    <property type="match status" value="1"/>
</dbReference>
<evidence type="ECO:0000256" key="14">
    <source>
        <dbReference type="ARBA" id="ARBA00022840"/>
    </source>
</evidence>
<dbReference type="CDD" id="cd12090">
    <property type="entry name" value="MDA5_ID"/>
    <property type="match status" value="1"/>
</dbReference>
<keyword evidence="13" id="KW-0862">Zinc</keyword>
<keyword evidence="16" id="KW-0391">Immunity</keyword>
<keyword evidence="12 23" id="KW-0347">Helicase</keyword>
<evidence type="ECO:0000256" key="3">
    <source>
        <dbReference type="ARBA" id="ARBA00012552"/>
    </source>
</evidence>
<dbReference type="GO" id="GO:0003724">
    <property type="term" value="F:RNA helicase activity"/>
    <property type="evidence" value="ECO:0007669"/>
    <property type="project" value="UniProtKB-EC"/>
</dbReference>
<evidence type="ECO:0000256" key="12">
    <source>
        <dbReference type="ARBA" id="ARBA00022806"/>
    </source>
</evidence>
<evidence type="ECO:0000256" key="8">
    <source>
        <dbReference type="ARBA" id="ARBA00022723"/>
    </source>
</evidence>
<keyword evidence="8" id="KW-0479">Metal-binding</keyword>